<dbReference type="GO" id="GO:0016020">
    <property type="term" value="C:membrane"/>
    <property type="evidence" value="ECO:0007669"/>
    <property type="project" value="UniProtKB-SubCell"/>
</dbReference>
<feature type="compositionally biased region" description="Polar residues" evidence="12">
    <location>
        <begin position="229"/>
        <end position="239"/>
    </location>
</feature>
<evidence type="ECO:0000256" key="9">
    <source>
        <dbReference type="ARBA" id="ARBA00038298"/>
    </source>
</evidence>
<evidence type="ECO:0000256" key="2">
    <source>
        <dbReference type="ARBA" id="ARBA00022679"/>
    </source>
</evidence>
<dbReference type="AlphaFoldDB" id="A0AAV0BJM5"/>
<gene>
    <name evidence="14" type="ORF">PPACK8108_LOCUS21315</name>
</gene>
<dbReference type="Proteomes" id="UP001153365">
    <property type="component" value="Unassembled WGS sequence"/>
</dbReference>
<dbReference type="GO" id="GO:0006612">
    <property type="term" value="P:protein targeting to membrane"/>
    <property type="evidence" value="ECO:0007669"/>
    <property type="project" value="TreeGrafter"/>
</dbReference>
<dbReference type="PANTHER" id="PTHR22883">
    <property type="entry name" value="ZINC FINGER DHHC DOMAIN CONTAINING PROTEIN"/>
    <property type="match status" value="1"/>
</dbReference>
<proteinExistence type="inferred from homology"/>
<comment type="subcellular location">
    <subcellularLocation>
        <location evidence="1">Membrane</location>
        <topology evidence="1">Multi-pass membrane protein</topology>
    </subcellularLocation>
</comment>
<evidence type="ECO:0000256" key="4">
    <source>
        <dbReference type="ARBA" id="ARBA00022989"/>
    </source>
</evidence>
<comment type="catalytic activity">
    <reaction evidence="10 11">
        <text>L-cysteinyl-[protein] + hexadecanoyl-CoA = S-hexadecanoyl-L-cysteinyl-[protein] + CoA</text>
        <dbReference type="Rhea" id="RHEA:36683"/>
        <dbReference type="Rhea" id="RHEA-COMP:10131"/>
        <dbReference type="Rhea" id="RHEA-COMP:11032"/>
        <dbReference type="ChEBI" id="CHEBI:29950"/>
        <dbReference type="ChEBI" id="CHEBI:57287"/>
        <dbReference type="ChEBI" id="CHEBI:57379"/>
        <dbReference type="ChEBI" id="CHEBI:74151"/>
        <dbReference type="EC" id="2.3.1.225"/>
    </reaction>
</comment>
<organism evidence="14 15">
    <name type="scientific">Phakopsora pachyrhizi</name>
    <name type="common">Asian soybean rust disease fungus</name>
    <dbReference type="NCBI Taxonomy" id="170000"/>
    <lineage>
        <taxon>Eukaryota</taxon>
        <taxon>Fungi</taxon>
        <taxon>Dikarya</taxon>
        <taxon>Basidiomycota</taxon>
        <taxon>Pucciniomycotina</taxon>
        <taxon>Pucciniomycetes</taxon>
        <taxon>Pucciniales</taxon>
        <taxon>Phakopsoraceae</taxon>
        <taxon>Phakopsora</taxon>
    </lineage>
</organism>
<evidence type="ECO:0000256" key="6">
    <source>
        <dbReference type="ARBA" id="ARBA00023139"/>
    </source>
</evidence>
<evidence type="ECO:0000313" key="14">
    <source>
        <dbReference type="EMBL" id="CAH7686637.1"/>
    </source>
</evidence>
<dbReference type="Pfam" id="PF01529">
    <property type="entry name" value="DHHC"/>
    <property type="match status" value="1"/>
</dbReference>
<keyword evidence="7" id="KW-0449">Lipoprotein</keyword>
<evidence type="ECO:0000313" key="15">
    <source>
        <dbReference type="Proteomes" id="UP001153365"/>
    </source>
</evidence>
<evidence type="ECO:0000256" key="1">
    <source>
        <dbReference type="ARBA" id="ARBA00004141"/>
    </source>
</evidence>
<feature type="region of interest" description="Disordered" evidence="12">
    <location>
        <begin position="391"/>
        <end position="413"/>
    </location>
</feature>
<feature type="compositionally biased region" description="Polar residues" evidence="12">
    <location>
        <begin position="391"/>
        <end position="402"/>
    </location>
</feature>
<dbReference type="GO" id="GO:0005794">
    <property type="term" value="C:Golgi apparatus"/>
    <property type="evidence" value="ECO:0007669"/>
    <property type="project" value="TreeGrafter"/>
</dbReference>
<dbReference type="PROSITE" id="PS50216">
    <property type="entry name" value="DHHC"/>
    <property type="match status" value="1"/>
</dbReference>
<evidence type="ECO:0000256" key="10">
    <source>
        <dbReference type="ARBA" id="ARBA00048048"/>
    </source>
</evidence>
<comment type="caution">
    <text evidence="14">The sequence shown here is derived from an EMBL/GenBank/DDBJ whole genome shotgun (WGS) entry which is preliminary data.</text>
</comment>
<dbReference type="EC" id="2.3.1.225" evidence="11"/>
<evidence type="ECO:0000256" key="8">
    <source>
        <dbReference type="ARBA" id="ARBA00023315"/>
    </source>
</evidence>
<protein>
    <recommendedName>
        <fullName evidence="11">Palmitoyltransferase</fullName>
        <ecNumber evidence="11">2.3.1.225</ecNumber>
    </recommendedName>
</protein>
<feature type="compositionally biased region" description="Low complexity" evidence="12">
    <location>
        <begin position="194"/>
        <end position="226"/>
    </location>
</feature>
<comment type="domain">
    <text evidence="11">The DHHC domain is required for palmitoyltransferase activity.</text>
</comment>
<feature type="transmembrane region" description="Helical" evidence="11">
    <location>
        <begin position="53"/>
        <end position="73"/>
    </location>
</feature>
<name>A0AAV0BJM5_PHAPC</name>
<reference evidence="14" key="1">
    <citation type="submission" date="2022-06" db="EMBL/GenBank/DDBJ databases">
        <authorList>
            <consortium name="SYNGENTA / RWTH Aachen University"/>
        </authorList>
    </citation>
    <scope>NUCLEOTIDE SEQUENCE</scope>
</reference>
<dbReference type="EMBL" id="CALTRL010005805">
    <property type="protein sequence ID" value="CAH7686637.1"/>
    <property type="molecule type" value="Genomic_DNA"/>
</dbReference>
<comment type="similarity">
    <text evidence="9">Belongs to the DHHC palmitoyltransferase family. PFA5 subfamily.</text>
</comment>
<evidence type="ECO:0000256" key="12">
    <source>
        <dbReference type="SAM" id="MobiDB-lite"/>
    </source>
</evidence>
<feature type="region of interest" description="Disordered" evidence="12">
    <location>
        <begin position="179"/>
        <end position="256"/>
    </location>
</feature>
<feature type="compositionally biased region" description="Polar residues" evidence="12">
    <location>
        <begin position="16"/>
        <end position="35"/>
    </location>
</feature>
<keyword evidence="5 11" id="KW-0472">Membrane</keyword>
<keyword evidence="3 11" id="KW-0812">Transmembrane</keyword>
<keyword evidence="4 11" id="KW-1133">Transmembrane helix</keyword>
<feature type="transmembrane region" description="Helical" evidence="11">
    <location>
        <begin position="93"/>
        <end position="111"/>
    </location>
</feature>
<feature type="transmembrane region" description="Helical" evidence="11">
    <location>
        <begin position="570"/>
        <end position="594"/>
    </location>
</feature>
<feature type="region of interest" description="Disordered" evidence="12">
    <location>
        <begin position="16"/>
        <end position="36"/>
    </location>
</feature>
<feature type="region of interest" description="Disordered" evidence="12">
    <location>
        <begin position="132"/>
        <end position="165"/>
    </location>
</feature>
<evidence type="ECO:0000256" key="5">
    <source>
        <dbReference type="ARBA" id="ARBA00023136"/>
    </source>
</evidence>
<dbReference type="InterPro" id="IPR039859">
    <property type="entry name" value="PFA4/ZDH16/20/ERF2-like"/>
</dbReference>
<keyword evidence="15" id="KW-1185">Reference proteome</keyword>
<evidence type="ECO:0000256" key="7">
    <source>
        <dbReference type="ARBA" id="ARBA00023288"/>
    </source>
</evidence>
<evidence type="ECO:0000256" key="3">
    <source>
        <dbReference type="ARBA" id="ARBA00022692"/>
    </source>
</evidence>
<dbReference type="GO" id="GO:0005783">
    <property type="term" value="C:endoplasmic reticulum"/>
    <property type="evidence" value="ECO:0007669"/>
    <property type="project" value="TreeGrafter"/>
</dbReference>
<dbReference type="GO" id="GO:0019706">
    <property type="term" value="F:protein-cysteine S-palmitoyltransferase activity"/>
    <property type="evidence" value="ECO:0007669"/>
    <property type="project" value="UniProtKB-EC"/>
</dbReference>
<evidence type="ECO:0000259" key="13">
    <source>
        <dbReference type="Pfam" id="PF01529"/>
    </source>
</evidence>
<feature type="compositionally biased region" description="Polar residues" evidence="12">
    <location>
        <begin position="137"/>
        <end position="150"/>
    </location>
</feature>
<dbReference type="InterPro" id="IPR001594">
    <property type="entry name" value="Palmitoyltrfase_DHHC"/>
</dbReference>
<feature type="domain" description="Palmitoyltransferase DHHC" evidence="13">
    <location>
        <begin position="481"/>
        <end position="605"/>
    </location>
</feature>
<sequence>MDELCQPVNHHLTHQNHTLQPSSLPRLRTQPSASEGTWKEPAQSFNQILPQKLGILTVVGVLVYSYYVLVHTILIPGLRQSTRTWLRDRSESIGLLVVLSFLCLMFLWSYLRIVITPAGFAKDHIPTSDPPFEALSGSLNSSSETDQSSLRPGRPYDSILNEGGGGELNDGLTGYRVFGHDDAASNPAAEQLPTSTTTNLRSTTTTTTTTTTTSQQSSSSTGTYDRSSVEGQRQAQSSKLSDDEEEPITPLDGTSDNLTAEIATKNIALRPGFVAARSIAVVSPAGTHDTGLTKVEPEVGDSTLVAMEHHRQSLLLKITPVVVEDEDGDVQKDGGMISPEIVNSAPFYLPSSSSSHHGYYLHQLNRSTDSEGNQGTSNGDRHQMMSLRNQNVSQPLSEPESLNQTNNNTQNVKTKEGFDRLNTTGSSKLAGAVRTIRLITRIVMVRLKGFFSNDKDVDDFLISSGQGLDRTFVDSITDVRGRYCRKCRLVKPLRSHHCRHCGKCVLKMDHHCPWVGRCVGARNFKFFFNFLQWAFLYCSYVFATVLAVNIRNQTSSSSPSERLSLDGQHVSILVLSGLFMTFTISLLVTHFFLMSFNLSTIEHMNLTRNKKREERRIESFLRIELDRQREHNQKDDDEKRKDKRKWFWRQDGDVNLLRQFFKVRKARRIIVRRFDREWGSPLREANPFSRGSWKKNFEEIMGLSKAAWILPIRGKWREGSGEAEVGLKYELNSRFDEDGRIRRRVDWPSTST</sequence>
<keyword evidence="2 11" id="KW-0808">Transferase</keyword>
<feature type="transmembrane region" description="Helical" evidence="11">
    <location>
        <begin position="526"/>
        <end position="550"/>
    </location>
</feature>
<keyword evidence="6" id="KW-0564">Palmitate</keyword>
<keyword evidence="8 11" id="KW-0012">Acyltransferase</keyword>
<evidence type="ECO:0000256" key="11">
    <source>
        <dbReference type="RuleBase" id="RU079119"/>
    </source>
</evidence>
<dbReference type="PANTHER" id="PTHR22883:SF23">
    <property type="entry name" value="PALMITOYLTRANSFERASE ZDHHC6"/>
    <property type="match status" value="1"/>
</dbReference>
<accession>A0AAV0BJM5</accession>